<dbReference type="PANTHER" id="PTHR33494">
    <property type="entry name" value="OS02G0793800 PROTEIN"/>
    <property type="match status" value="1"/>
</dbReference>
<dbReference type="OrthoDB" id="1086017at2759"/>
<dbReference type="EMBL" id="KI517441">
    <property type="protein sequence ID" value="ESQ44835.1"/>
    <property type="molecule type" value="Genomic_DNA"/>
</dbReference>
<proteinExistence type="predicted"/>
<protein>
    <recommendedName>
        <fullName evidence="1">TRF2/HOY1 PH-like domain-containing protein</fullName>
    </recommendedName>
</protein>
<dbReference type="AlphaFoldDB" id="V4L3E2"/>
<dbReference type="OMA" id="NTANEFF"/>
<dbReference type="eggNOG" id="ENOG502QQND">
    <property type="taxonomic scope" value="Eukaryota"/>
</dbReference>
<evidence type="ECO:0000313" key="3">
    <source>
        <dbReference type="Proteomes" id="UP000030689"/>
    </source>
</evidence>
<dbReference type="Proteomes" id="UP000030689">
    <property type="component" value="Unassembled WGS sequence"/>
</dbReference>
<name>V4L3E2_EUTSA</name>
<dbReference type="KEGG" id="eus:EUTSA_v10003428mg"/>
<dbReference type="Gramene" id="ESQ44835">
    <property type="protein sequence ID" value="ESQ44835"/>
    <property type="gene ID" value="EUTSA_v10003428mg"/>
</dbReference>
<feature type="domain" description="TRF2/HOY1 PH-like" evidence="1">
    <location>
        <begin position="81"/>
        <end position="210"/>
    </location>
</feature>
<feature type="non-terminal residue" evidence="2">
    <location>
        <position position="336"/>
    </location>
</feature>
<keyword evidence="3" id="KW-1185">Reference proteome</keyword>
<dbReference type="PANTHER" id="PTHR33494:SF5">
    <property type="entry name" value="F10A16.6 PROTEIN"/>
    <property type="match status" value="1"/>
</dbReference>
<dbReference type="InterPro" id="IPR057939">
    <property type="entry name" value="TRF2_HOY1_PH"/>
</dbReference>
<organism evidence="2 3">
    <name type="scientific">Eutrema salsugineum</name>
    <name type="common">Saltwater cress</name>
    <name type="synonym">Sisymbrium salsugineum</name>
    <dbReference type="NCBI Taxonomy" id="72664"/>
    <lineage>
        <taxon>Eukaryota</taxon>
        <taxon>Viridiplantae</taxon>
        <taxon>Streptophyta</taxon>
        <taxon>Embryophyta</taxon>
        <taxon>Tracheophyta</taxon>
        <taxon>Spermatophyta</taxon>
        <taxon>Magnoliopsida</taxon>
        <taxon>eudicotyledons</taxon>
        <taxon>Gunneridae</taxon>
        <taxon>Pentapetalae</taxon>
        <taxon>rosids</taxon>
        <taxon>malvids</taxon>
        <taxon>Brassicales</taxon>
        <taxon>Brassicaceae</taxon>
        <taxon>Eutremeae</taxon>
        <taxon>Eutrema</taxon>
    </lineage>
</organism>
<evidence type="ECO:0000313" key="2">
    <source>
        <dbReference type="EMBL" id="ESQ44835.1"/>
    </source>
</evidence>
<reference evidence="2 3" key="1">
    <citation type="journal article" date="2013" name="Front. Plant Sci.">
        <title>The Reference Genome of the Halophytic Plant Eutrema salsugineum.</title>
        <authorList>
            <person name="Yang R."/>
            <person name="Jarvis D.E."/>
            <person name="Chen H."/>
            <person name="Beilstein M.A."/>
            <person name="Grimwood J."/>
            <person name="Jenkins J."/>
            <person name="Shu S."/>
            <person name="Prochnik S."/>
            <person name="Xin M."/>
            <person name="Ma C."/>
            <person name="Schmutz J."/>
            <person name="Wing R.A."/>
            <person name="Mitchell-Olds T."/>
            <person name="Schumaker K.S."/>
            <person name="Wang X."/>
        </authorList>
    </citation>
    <scope>NUCLEOTIDE SEQUENCE [LARGE SCALE GENOMIC DNA]</scope>
</reference>
<sequence length="336" mass="38702">MPNYATISGTAMSPTLDLLLVPLPPLNLPLTTTPELINLIESVLKQDHPRPHQQKLPDFTENRNTTILETPKNLEKTKAMNFPISKITIGQWTSTAVYSDDLKAKFYFAKKKLMWEILDNLETGTQMARLKRKIEIQWADVLSFKGTFHPHDKTGTLQIELGKRPMFFKEINPQAGKHTQWKQMDRDFTVDQSASKCRRHTLHFSPGVLQKNLDNLVSSDSFWSKLVKVTFPTLPHSLYFDIGYGNNNKKNSYNSSRYGRCQTLSFNVHKDIHHHHPQGFGYLPVREVNFNVATQFCANDKKHINSFVQDNRKKKTMIQLPEMQVIQPSSQIINRG</sequence>
<gene>
    <name evidence="2" type="ORF">EUTSA_v10003428mg</name>
</gene>
<accession>V4L3E2</accession>
<dbReference type="Pfam" id="PF24818">
    <property type="entry name" value="PH_TRF2_HOY1"/>
    <property type="match status" value="1"/>
</dbReference>
<evidence type="ECO:0000259" key="1">
    <source>
        <dbReference type="Pfam" id="PF24818"/>
    </source>
</evidence>